<dbReference type="GO" id="GO:0008999">
    <property type="term" value="F:protein-N-terminal-alanine acetyltransferase activity"/>
    <property type="evidence" value="ECO:0007669"/>
    <property type="project" value="TreeGrafter"/>
</dbReference>
<dbReference type="InterPro" id="IPR016181">
    <property type="entry name" value="Acyl_CoA_acyltransferase"/>
</dbReference>
<name>A0A2J6PK27_9HELO</name>
<evidence type="ECO:0000259" key="1">
    <source>
        <dbReference type="Pfam" id="PF13302"/>
    </source>
</evidence>
<dbReference type="Gene3D" id="3.40.630.30">
    <property type="match status" value="1"/>
</dbReference>
<dbReference type="InterPro" id="IPR000182">
    <property type="entry name" value="GNAT_dom"/>
</dbReference>
<evidence type="ECO:0000313" key="3">
    <source>
        <dbReference type="Proteomes" id="UP000235672"/>
    </source>
</evidence>
<dbReference type="Proteomes" id="UP000235672">
    <property type="component" value="Unassembled WGS sequence"/>
</dbReference>
<dbReference type="PANTHER" id="PTHR43441">
    <property type="entry name" value="RIBOSOMAL-PROTEIN-SERINE ACETYLTRANSFERASE"/>
    <property type="match status" value="1"/>
</dbReference>
<feature type="domain" description="N-acetyltransferase" evidence="1">
    <location>
        <begin position="45"/>
        <end position="169"/>
    </location>
</feature>
<keyword evidence="2" id="KW-0808">Transferase</keyword>
<dbReference type="InterPro" id="IPR051908">
    <property type="entry name" value="Ribosomal_N-acetyltransferase"/>
</dbReference>
<dbReference type="AlphaFoldDB" id="A0A2J6PK27"/>
<protein>
    <submittedName>
        <fullName evidence="2">Acyl-CoA N-acyltransferase</fullName>
    </submittedName>
</protein>
<keyword evidence="3" id="KW-1185">Reference proteome</keyword>
<dbReference type="SUPFAM" id="SSF55729">
    <property type="entry name" value="Acyl-CoA N-acyltransferases (Nat)"/>
    <property type="match status" value="1"/>
</dbReference>
<keyword evidence="2" id="KW-0012">Acyltransferase</keyword>
<dbReference type="GO" id="GO:1990189">
    <property type="term" value="F:protein N-terminal-serine acetyltransferase activity"/>
    <property type="evidence" value="ECO:0007669"/>
    <property type="project" value="TreeGrafter"/>
</dbReference>
<gene>
    <name evidence="2" type="ORF">NA56DRAFT_376127</name>
</gene>
<dbReference type="Pfam" id="PF13302">
    <property type="entry name" value="Acetyltransf_3"/>
    <property type="match status" value="1"/>
</dbReference>
<accession>A0A2J6PK27</accession>
<sequence>MSKPVFHYEQRRLENGLVALVPFDPTKHVTQFVKLIKESLADLFKYVSFPVIEAEADFIREVYDKISASPGDCLYAIFDKTTEHGEENSNSAGVISLTATNPANAVTEMGVIIFPAFQRTHISTNAIGLLLLWILDPPSAGGLGLRRVEWQTHAENQASRKAALRMGFELEGILRWQRVSPPGVGLPVEALEKRNGTTGELPGRHTAIFSIVWDEWDQKRPKILALMDRKR</sequence>
<dbReference type="PANTHER" id="PTHR43441:SF5">
    <property type="entry name" value="FAMILY ACETYLTRANSFERASE, PUTATIVE-RELATED"/>
    <property type="match status" value="1"/>
</dbReference>
<evidence type="ECO:0000313" key="2">
    <source>
        <dbReference type="EMBL" id="PMD14367.1"/>
    </source>
</evidence>
<organism evidence="2 3">
    <name type="scientific">Hyaloscypha hepaticicola</name>
    <dbReference type="NCBI Taxonomy" id="2082293"/>
    <lineage>
        <taxon>Eukaryota</taxon>
        <taxon>Fungi</taxon>
        <taxon>Dikarya</taxon>
        <taxon>Ascomycota</taxon>
        <taxon>Pezizomycotina</taxon>
        <taxon>Leotiomycetes</taxon>
        <taxon>Helotiales</taxon>
        <taxon>Hyaloscyphaceae</taxon>
        <taxon>Hyaloscypha</taxon>
    </lineage>
</organism>
<dbReference type="OrthoDB" id="41238at2759"/>
<proteinExistence type="predicted"/>
<reference evidence="2 3" key="1">
    <citation type="submission" date="2016-05" db="EMBL/GenBank/DDBJ databases">
        <title>A degradative enzymes factory behind the ericoid mycorrhizal symbiosis.</title>
        <authorList>
            <consortium name="DOE Joint Genome Institute"/>
            <person name="Martino E."/>
            <person name="Morin E."/>
            <person name="Grelet G."/>
            <person name="Kuo A."/>
            <person name="Kohler A."/>
            <person name="Daghino S."/>
            <person name="Barry K."/>
            <person name="Choi C."/>
            <person name="Cichocki N."/>
            <person name="Clum A."/>
            <person name="Copeland A."/>
            <person name="Hainaut M."/>
            <person name="Haridas S."/>
            <person name="Labutti K."/>
            <person name="Lindquist E."/>
            <person name="Lipzen A."/>
            <person name="Khouja H.-R."/>
            <person name="Murat C."/>
            <person name="Ohm R."/>
            <person name="Olson A."/>
            <person name="Spatafora J."/>
            <person name="Veneault-Fourrey C."/>
            <person name="Henrissat B."/>
            <person name="Grigoriev I."/>
            <person name="Martin F."/>
            <person name="Perotto S."/>
        </authorList>
    </citation>
    <scope>NUCLEOTIDE SEQUENCE [LARGE SCALE GENOMIC DNA]</scope>
    <source>
        <strain evidence="2 3">UAMH 7357</strain>
    </source>
</reference>
<dbReference type="EMBL" id="KZ613522">
    <property type="protein sequence ID" value="PMD14367.1"/>
    <property type="molecule type" value="Genomic_DNA"/>
</dbReference>